<dbReference type="Proteomes" id="UP000824890">
    <property type="component" value="Unassembled WGS sequence"/>
</dbReference>
<feature type="non-terminal residue" evidence="2">
    <location>
        <position position="1"/>
    </location>
</feature>
<reference evidence="2 3" key="1">
    <citation type="submission" date="2021-05" db="EMBL/GenBank/DDBJ databases">
        <title>Genome Assembly of Synthetic Allotetraploid Brassica napus Reveals Homoeologous Exchanges between Subgenomes.</title>
        <authorList>
            <person name="Davis J.T."/>
        </authorList>
    </citation>
    <scope>NUCLEOTIDE SEQUENCE [LARGE SCALE GENOMIC DNA]</scope>
    <source>
        <strain evidence="3">cv. Da-Ae</strain>
        <tissue evidence="2">Seedling</tissue>
    </source>
</reference>
<keyword evidence="3" id="KW-1185">Reference proteome</keyword>
<sequence length="133" mass="14867">VSPLSPLPPGLTPEDENSPSPFLTKWPLTLLLFPNLKFLDQSRTKKGKNEFARDKSVVQVVPPKESLSVSELEVSDQEEVVSEPESPGVGIDPDEDERVWFKHPKAVRKALRQNLWKASLLEKTPPKDSSILS</sequence>
<gene>
    <name evidence="2" type="ORF">HID58_018941</name>
</gene>
<protein>
    <submittedName>
        <fullName evidence="2">Uncharacterized protein</fullName>
    </submittedName>
</protein>
<evidence type="ECO:0000313" key="3">
    <source>
        <dbReference type="Proteomes" id="UP000824890"/>
    </source>
</evidence>
<evidence type="ECO:0000256" key="1">
    <source>
        <dbReference type="SAM" id="MobiDB-lite"/>
    </source>
</evidence>
<proteinExistence type="predicted"/>
<feature type="non-terminal residue" evidence="2">
    <location>
        <position position="133"/>
    </location>
</feature>
<organism evidence="2 3">
    <name type="scientific">Brassica napus</name>
    <name type="common">Rape</name>
    <dbReference type="NCBI Taxonomy" id="3708"/>
    <lineage>
        <taxon>Eukaryota</taxon>
        <taxon>Viridiplantae</taxon>
        <taxon>Streptophyta</taxon>
        <taxon>Embryophyta</taxon>
        <taxon>Tracheophyta</taxon>
        <taxon>Spermatophyta</taxon>
        <taxon>Magnoliopsida</taxon>
        <taxon>eudicotyledons</taxon>
        <taxon>Gunneridae</taxon>
        <taxon>Pentapetalae</taxon>
        <taxon>rosids</taxon>
        <taxon>malvids</taxon>
        <taxon>Brassicales</taxon>
        <taxon>Brassicaceae</taxon>
        <taxon>Brassiceae</taxon>
        <taxon>Brassica</taxon>
    </lineage>
</organism>
<feature type="region of interest" description="Disordered" evidence="1">
    <location>
        <begin position="68"/>
        <end position="96"/>
    </location>
</feature>
<comment type="caution">
    <text evidence="2">The sequence shown here is derived from an EMBL/GenBank/DDBJ whole genome shotgun (WGS) entry which is preliminary data.</text>
</comment>
<evidence type="ECO:0000313" key="2">
    <source>
        <dbReference type="EMBL" id="KAH0926685.1"/>
    </source>
</evidence>
<accession>A0ABQ8DBF7</accession>
<feature type="compositionally biased region" description="Pro residues" evidence="1">
    <location>
        <begin position="1"/>
        <end position="11"/>
    </location>
</feature>
<feature type="compositionally biased region" description="Acidic residues" evidence="1">
    <location>
        <begin position="73"/>
        <end position="82"/>
    </location>
</feature>
<feature type="region of interest" description="Disordered" evidence="1">
    <location>
        <begin position="1"/>
        <end position="20"/>
    </location>
</feature>
<dbReference type="EMBL" id="JAGKQM010000005">
    <property type="protein sequence ID" value="KAH0926685.1"/>
    <property type="molecule type" value="Genomic_DNA"/>
</dbReference>
<name>A0ABQ8DBF7_BRANA</name>